<evidence type="ECO:0000256" key="1">
    <source>
        <dbReference type="ARBA" id="ARBA00022617"/>
    </source>
</evidence>
<reference evidence="7 8" key="1">
    <citation type="submission" date="2018-07" db="EMBL/GenBank/DDBJ databases">
        <title>Genome sequencing of Runella.</title>
        <authorList>
            <person name="Baek M.-G."/>
            <person name="Yi H."/>
        </authorList>
    </citation>
    <scope>NUCLEOTIDE SEQUENCE [LARGE SCALE GENOMIC DNA]</scope>
    <source>
        <strain evidence="7 8">HYN0085</strain>
    </source>
</reference>
<keyword evidence="2 4" id="KW-0479">Metal-binding</keyword>
<keyword evidence="8" id="KW-1185">Reference proteome</keyword>
<evidence type="ECO:0000256" key="2">
    <source>
        <dbReference type="ARBA" id="ARBA00022723"/>
    </source>
</evidence>
<gene>
    <name evidence="7" type="ORF">DR864_15520</name>
</gene>
<keyword evidence="5" id="KW-0812">Transmembrane</keyword>
<evidence type="ECO:0000256" key="4">
    <source>
        <dbReference type="PROSITE-ProRule" id="PRU00433"/>
    </source>
</evidence>
<dbReference type="KEGG" id="run:DR864_15520"/>
<dbReference type="InterPro" id="IPR009056">
    <property type="entry name" value="Cyt_c-like_dom"/>
</dbReference>
<dbReference type="GO" id="GO:0046872">
    <property type="term" value="F:metal ion binding"/>
    <property type="evidence" value="ECO:0007669"/>
    <property type="project" value="UniProtKB-KW"/>
</dbReference>
<name>A0A344TK87_9BACT</name>
<dbReference type="InterPro" id="IPR051459">
    <property type="entry name" value="Cytochrome_c-type_DH"/>
</dbReference>
<sequence length="335" mass="36713">MKTILRFIFIGLAVVVTGVSLVLVYVKFWLPDVGAAPKLKINTTAAQIERGRYLANHVSVCMDCHSTRDWNLFAGPPMAGTEGKGGERFGPEMGLPGTIYSRNITPAGVGHWTDGELFRAITSGVTRDGKALFPLMPHPSYGRMDQEDIKSIIAYLRSLKPISNEVPDSELEFPMNFIVNTIPQKPNFQTRPDTTDQIAYGRYMVNAAGCADCHTKRENGEHVAGMEFAGSAEFALPGGIVRSANLTPDAETGLGRWTKAAFIARFKALDPATGYKPHPVKPGDRQTIMPWPMYAGMSEQDLGAIYTYLQTLKPIPNRVVTFTPTTSEKETIASK</sequence>
<dbReference type="PANTHER" id="PTHR35008">
    <property type="entry name" value="BLL4482 PROTEIN-RELATED"/>
    <property type="match status" value="1"/>
</dbReference>
<keyword evidence="1 4" id="KW-0349">Heme</keyword>
<dbReference type="EMBL" id="CP030850">
    <property type="protein sequence ID" value="AXE19058.1"/>
    <property type="molecule type" value="Genomic_DNA"/>
</dbReference>
<evidence type="ECO:0000259" key="6">
    <source>
        <dbReference type="PROSITE" id="PS51007"/>
    </source>
</evidence>
<organism evidence="7 8">
    <name type="scientific">Runella rosea</name>
    <dbReference type="NCBI Taxonomy" id="2259595"/>
    <lineage>
        <taxon>Bacteria</taxon>
        <taxon>Pseudomonadati</taxon>
        <taxon>Bacteroidota</taxon>
        <taxon>Cytophagia</taxon>
        <taxon>Cytophagales</taxon>
        <taxon>Spirosomataceae</taxon>
        <taxon>Runella</taxon>
    </lineage>
</organism>
<dbReference type="InterPro" id="IPR036909">
    <property type="entry name" value="Cyt_c-like_dom_sf"/>
</dbReference>
<protein>
    <submittedName>
        <fullName evidence="7">Cytochrome C</fullName>
    </submittedName>
</protein>
<proteinExistence type="predicted"/>
<dbReference type="Proteomes" id="UP000251993">
    <property type="component" value="Chromosome"/>
</dbReference>
<dbReference type="OrthoDB" id="9809720at2"/>
<evidence type="ECO:0000313" key="7">
    <source>
        <dbReference type="EMBL" id="AXE19058.1"/>
    </source>
</evidence>
<dbReference type="Pfam" id="PF00034">
    <property type="entry name" value="Cytochrom_C"/>
    <property type="match status" value="1"/>
</dbReference>
<keyword evidence="5" id="KW-0472">Membrane</keyword>
<feature type="domain" description="Cytochrome c" evidence="6">
    <location>
        <begin position="46"/>
        <end position="160"/>
    </location>
</feature>
<evidence type="ECO:0000256" key="3">
    <source>
        <dbReference type="ARBA" id="ARBA00023004"/>
    </source>
</evidence>
<dbReference type="PROSITE" id="PS51007">
    <property type="entry name" value="CYTC"/>
    <property type="match status" value="2"/>
</dbReference>
<dbReference type="Gene3D" id="1.10.760.10">
    <property type="entry name" value="Cytochrome c-like domain"/>
    <property type="match status" value="2"/>
</dbReference>
<dbReference type="SUPFAM" id="SSF46626">
    <property type="entry name" value="Cytochrome c"/>
    <property type="match status" value="2"/>
</dbReference>
<evidence type="ECO:0000256" key="5">
    <source>
        <dbReference type="SAM" id="Phobius"/>
    </source>
</evidence>
<evidence type="ECO:0000313" key="8">
    <source>
        <dbReference type="Proteomes" id="UP000251993"/>
    </source>
</evidence>
<feature type="domain" description="Cytochrome c" evidence="6">
    <location>
        <begin position="196"/>
        <end position="313"/>
    </location>
</feature>
<dbReference type="RefSeq" id="WP_114067838.1">
    <property type="nucleotide sequence ID" value="NZ_CP030850.1"/>
</dbReference>
<dbReference type="GO" id="GO:0020037">
    <property type="term" value="F:heme binding"/>
    <property type="evidence" value="ECO:0007669"/>
    <property type="project" value="InterPro"/>
</dbReference>
<dbReference type="AlphaFoldDB" id="A0A344TK87"/>
<accession>A0A344TK87</accession>
<dbReference type="GO" id="GO:0009055">
    <property type="term" value="F:electron transfer activity"/>
    <property type="evidence" value="ECO:0007669"/>
    <property type="project" value="InterPro"/>
</dbReference>
<dbReference type="PANTHER" id="PTHR35008:SF8">
    <property type="entry name" value="ALCOHOL DEHYDROGENASE CYTOCHROME C SUBUNIT"/>
    <property type="match status" value="1"/>
</dbReference>
<keyword evidence="3 4" id="KW-0408">Iron</keyword>
<keyword evidence="5" id="KW-1133">Transmembrane helix</keyword>
<feature type="transmembrane region" description="Helical" evidence="5">
    <location>
        <begin position="7"/>
        <end position="30"/>
    </location>
</feature>